<reference evidence="2 3" key="1">
    <citation type="submission" date="2018-06" db="EMBL/GenBank/DDBJ databases">
        <title>Freshwater and sediment microbial communities from various areas in North America, analyzing microbe dynamics in response to fracking.</title>
        <authorList>
            <person name="Lamendella R."/>
        </authorList>
    </citation>
    <scope>NUCLEOTIDE SEQUENCE [LARGE SCALE GENOMIC DNA]</scope>
    <source>
        <strain evidence="2 3">97B</strain>
    </source>
</reference>
<gene>
    <name evidence="2" type="ORF">DET59_10750</name>
</gene>
<dbReference type="PANTHER" id="PTHR22642:SF2">
    <property type="entry name" value="PROTEIN LONG AFTER FAR-RED 3"/>
    <property type="match status" value="1"/>
</dbReference>
<dbReference type="InterPro" id="IPR033932">
    <property type="entry name" value="YtcJ-like"/>
</dbReference>
<dbReference type="OrthoDB" id="9767366at2"/>
<dbReference type="CDD" id="cd01300">
    <property type="entry name" value="YtcJ_like"/>
    <property type="match status" value="1"/>
</dbReference>
<dbReference type="Pfam" id="PF07969">
    <property type="entry name" value="Amidohydro_3"/>
    <property type="match status" value="1"/>
</dbReference>
<protein>
    <recommendedName>
        <fullName evidence="1">Amidohydrolase 3 domain-containing protein</fullName>
    </recommendedName>
</protein>
<dbReference type="Gene3D" id="2.30.40.10">
    <property type="entry name" value="Urease, subunit C, domain 1"/>
    <property type="match status" value="1"/>
</dbReference>
<dbReference type="SUPFAM" id="SSF51338">
    <property type="entry name" value="Composite domain of metallo-dependent hydrolases"/>
    <property type="match status" value="1"/>
</dbReference>
<dbReference type="SUPFAM" id="SSF51556">
    <property type="entry name" value="Metallo-dependent hydrolases"/>
    <property type="match status" value="1"/>
</dbReference>
<dbReference type="RefSeq" id="WP_113969758.1">
    <property type="nucleotide sequence ID" value="NZ_QNRJ01000007.1"/>
</dbReference>
<sequence>MGTLWKNGIIYTMQEEGHHVEAVYTEDGVIKGLGSSDDLLKNEQFTIESEVDLGQKVMFPGFVDSHMHLIGHGETLMRLDLSSINSKQEVLEAIKLKAKGLEKGEWVIGEGWNENLWSDAAVLTKREIDEVVPHHPVLLKRICRHAMVVNSLALKNAGIDEGTPDPSGGLIERDEDGALNGLLKDKAQDLMIDALPAISSDYLVGALTKGIESCWEHGLVGGHTEDLSYYGNFKKTYDAFVQTITEGKKKFRAHLLVHHEVIEDWKEDGHHFQSGTQFIEFGAMKIFADGALGGRTALLSYPYADDPSTTGVSIHTNEKLLELVKKARKYDLPIAVHTIGDQAFENVVNSIMKEPSHFGRRDRLIHAQILRKELIEKIKDLPLILDIQPRFVASDFPWVVERLGEENMKYNYAWKTLLEEGIPCAGGSDAPIEPINPLWGIHAAVTRTNPLDPDKTEYRPEEKLTMYEALSLFTKGSAYACHHESDRGQIREGYTADFTVLAIDPFKVDADQLLNKIVDMTIVDETIVYKKNK</sequence>
<dbReference type="InterPro" id="IPR032466">
    <property type="entry name" value="Metal_Hydrolase"/>
</dbReference>
<evidence type="ECO:0000313" key="2">
    <source>
        <dbReference type="EMBL" id="RBP03904.1"/>
    </source>
</evidence>
<evidence type="ECO:0000259" key="1">
    <source>
        <dbReference type="Pfam" id="PF07969"/>
    </source>
</evidence>
<feature type="domain" description="Amidohydrolase 3" evidence="1">
    <location>
        <begin position="50"/>
        <end position="529"/>
    </location>
</feature>
<dbReference type="InterPro" id="IPR013108">
    <property type="entry name" value="Amidohydro_3"/>
</dbReference>
<dbReference type="InterPro" id="IPR011059">
    <property type="entry name" value="Metal-dep_hydrolase_composite"/>
</dbReference>
<dbReference type="Gene3D" id="3.20.20.140">
    <property type="entry name" value="Metal-dependent hydrolases"/>
    <property type="match status" value="1"/>
</dbReference>
<name>A0A366ENP3_9BACI</name>
<dbReference type="PANTHER" id="PTHR22642">
    <property type="entry name" value="IMIDAZOLONEPROPIONASE"/>
    <property type="match status" value="1"/>
</dbReference>
<organism evidence="2 3">
    <name type="scientific">Rossellomorea aquimaris</name>
    <dbReference type="NCBI Taxonomy" id="189382"/>
    <lineage>
        <taxon>Bacteria</taxon>
        <taxon>Bacillati</taxon>
        <taxon>Bacillota</taxon>
        <taxon>Bacilli</taxon>
        <taxon>Bacillales</taxon>
        <taxon>Bacillaceae</taxon>
        <taxon>Rossellomorea</taxon>
    </lineage>
</organism>
<dbReference type="GO" id="GO:0016810">
    <property type="term" value="F:hydrolase activity, acting on carbon-nitrogen (but not peptide) bonds"/>
    <property type="evidence" value="ECO:0007669"/>
    <property type="project" value="InterPro"/>
</dbReference>
<dbReference type="EMBL" id="QNRJ01000007">
    <property type="protein sequence ID" value="RBP03904.1"/>
    <property type="molecule type" value="Genomic_DNA"/>
</dbReference>
<accession>A0A366ENP3</accession>
<dbReference type="Gene3D" id="3.10.310.70">
    <property type="match status" value="1"/>
</dbReference>
<proteinExistence type="predicted"/>
<dbReference type="Proteomes" id="UP000252118">
    <property type="component" value="Unassembled WGS sequence"/>
</dbReference>
<dbReference type="AlphaFoldDB" id="A0A366ENP3"/>
<comment type="caution">
    <text evidence="2">The sequence shown here is derived from an EMBL/GenBank/DDBJ whole genome shotgun (WGS) entry which is preliminary data.</text>
</comment>
<evidence type="ECO:0000313" key="3">
    <source>
        <dbReference type="Proteomes" id="UP000252118"/>
    </source>
</evidence>